<evidence type="ECO:0000256" key="4">
    <source>
        <dbReference type="ARBA" id="ARBA00022692"/>
    </source>
</evidence>
<evidence type="ECO:0000256" key="3">
    <source>
        <dbReference type="ARBA" id="ARBA00022452"/>
    </source>
</evidence>
<keyword evidence="9 10" id="KW-0998">Cell outer membrane</keyword>
<comment type="similarity">
    <text evidence="10 11">Belongs to the TonB-dependent receptor family.</text>
</comment>
<dbReference type="PANTHER" id="PTHR30069">
    <property type="entry name" value="TONB-DEPENDENT OUTER MEMBRANE RECEPTOR"/>
    <property type="match status" value="1"/>
</dbReference>
<keyword evidence="5 12" id="KW-0732">Signal</keyword>
<keyword evidence="8" id="KW-0675">Receptor</keyword>
<evidence type="ECO:0000256" key="2">
    <source>
        <dbReference type="ARBA" id="ARBA00022448"/>
    </source>
</evidence>
<keyword evidence="4 10" id="KW-0812">Transmembrane</keyword>
<dbReference type="Gene3D" id="2.170.130.10">
    <property type="entry name" value="TonB-dependent receptor, plug domain"/>
    <property type="match status" value="1"/>
</dbReference>
<dbReference type="Pfam" id="PF00593">
    <property type="entry name" value="TonB_dep_Rec_b-barrel"/>
    <property type="match status" value="1"/>
</dbReference>
<evidence type="ECO:0000256" key="5">
    <source>
        <dbReference type="ARBA" id="ARBA00022729"/>
    </source>
</evidence>
<accession>A0ABM8FL42</accession>
<evidence type="ECO:0000256" key="11">
    <source>
        <dbReference type="RuleBase" id="RU003357"/>
    </source>
</evidence>
<evidence type="ECO:0000313" key="15">
    <source>
        <dbReference type="EMBL" id="BDY12108.1"/>
    </source>
</evidence>
<gene>
    <name evidence="15" type="ORF">HCR_04200</name>
</gene>
<feature type="domain" description="TonB-dependent receptor-like beta-barrel" evidence="13">
    <location>
        <begin position="194"/>
        <end position="640"/>
    </location>
</feature>
<dbReference type="InterPro" id="IPR000531">
    <property type="entry name" value="Beta-barrel_TonB"/>
</dbReference>
<dbReference type="Proteomes" id="UP001321445">
    <property type="component" value="Chromosome"/>
</dbReference>
<feature type="chain" id="PRO_5045314812" description="TonB-dependent receptor" evidence="12">
    <location>
        <begin position="18"/>
        <end position="673"/>
    </location>
</feature>
<comment type="subcellular location">
    <subcellularLocation>
        <location evidence="1 10">Cell outer membrane</location>
        <topology evidence="1 10">Multi-pass membrane protein</topology>
    </subcellularLocation>
</comment>
<proteinExistence type="inferred from homology"/>
<dbReference type="Pfam" id="PF07715">
    <property type="entry name" value="Plug"/>
    <property type="match status" value="1"/>
</dbReference>
<sequence>MKRVILSVLLAGFPLLASEDLPGLAQELIKDMKRVGMLAESVKMNESYQPYIVTVFSGKDLEKIGVSNLQEALELVPGVDMATDNLDNKRAVFRGSNPYAYGQSKLFVDGVEVNDILFDSYGSFLSMPIEMIKRIEVTRGPGSVSDGYNAYAGSIRVITYAEHSTDDETSSDRVVAKAGGYGYVMGGFTKAYKGESFNLFTDFYYQKDDKMLPAGPDALSHDPLNAALSKRGEAPLWMRNYSLGIQLDYEDVTLRARTLYNERGSAYGINGALPPKDDHAKFPLSYAEISYHPFWDEWRAFVKAGWKDSAFKSSSRLIPPGFVAGGIEYENGFYGEHVAKIRKFYQTAYAEYDGLEGHRLNMGYYVDYSEIYKVVTKTTDRSTGTGIVDYSESRPFIEPNSSQHTYRLFFQDRIQYDDALSFQIGLNIEKVSDISTEINPRVSAVYQQDGKNIYKAIYSRSSRSPSWQELFTINNHARIGNPDLDPEVVNAFELAYIHKFSVDAFLQLNLFYLQNSDQIDNVNDDNIYLNSSETNIYGFEFEFRAPLGLHDTLYANYSYVYGKENGSHPLSDSARHMAKGYYIHQFDKSFDFSLIGKYVGSKERTTYDYREKLDSYATLDMTFGYAHANDLTLRLSVKNLFDATVKYPSPPYNYDEDFIQEGRKIIVTLTKGF</sequence>
<dbReference type="SUPFAM" id="SSF56935">
    <property type="entry name" value="Porins"/>
    <property type="match status" value="1"/>
</dbReference>
<keyword evidence="2 10" id="KW-0813">Transport</keyword>
<evidence type="ECO:0000256" key="7">
    <source>
        <dbReference type="ARBA" id="ARBA00023136"/>
    </source>
</evidence>
<evidence type="ECO:0000256" key="8">
    <source>
        <dbReference type="ARBA" id="ARBA00023170"/>
    </source>
</evidence>
<evidence type="ECO:0000313" key="16">
    <source>
        <dbReference type="Proteomes" id="UP001321445"/>
    </source>
</evidence>
<protein>
    <recommendedName>
        <fullName evidence="17">TonB-dependent receptor</fullName>
    </recommendedName>
</protein>
<organism evidence="15 16">
    <name type="scientific">Hydrogenimonas cancrithermarum</name>
    <dbReference type="NCBI Taxonomy" id="2993563"/>
    <lineage>
        <taxon>Bacteria</taxon>
        <taxon>Pseudomonadati</taxon>
        <taxon>Campylobacterota</taxon>
        <taxon>Epsilonproteobacteria</taxon>
        <taxon>Campylobacterales</taxon>
        <taxon>Hydrogenimonadaceae</taxon>
        <taxon>Hydrogenimonas</taxon>
    </lineage>
</organism>
<feature type="domain" description="TonB-dependent receptor plug" evidence="14">
    <location>
        <begin position="49"/>
        <end position="153"/>
    </location>
</feature>
<dbReference type="InterPro" id="IPR012910">
    <property type="entry name" value="Plug_dom"/>
</dbReference>
<keyword evidence="16" id="KW-1185">Reference proteome</keyword>
<evidence type="ECO:0000259" key="14">
    <source>
        <dbReference type="Pfam" id="PF07715"/>
    </source>
</evidence>
<dbReference type="InterPro" id="IPR037066">
    <property type="entry name" value="Plug_dom_sf"/>
</dbReference>
<dbReference type="InterPro" id="IPR036942">
    <property type="entry name" value="Beta-barrel_TonB_sf"/>
</dbReference>
<dbReference type="EMBL" id="AP027370">
    <property type="protein sequence ID" value="BDY12108.1"/>
    <property type="molecule type" value="Genomic_DNA"/>
</dbReference>
<dbReference type="RefSeq" id="WP_286337312.1">
    <property type="nucleotide sequence ID" value="NZ_AP027370.1"/>
</dbReference>
<evidence type="ECO:0000259" key="13">
    <source>
        <dbReference type="Pfam" id="PF00593"/>
    </source>
</evidence>
<evidence type="ECO:0000256" key="12">
    <source>
        <dbReference type="SAM" id="SignalP"/>
    </source>
</evidence>
<dbReference type="PROSITE" id="PS52016">
    <property type="entry name" value="TONB_DEPENDENT_REC_3"/>
    <property type="match status" value="1"/>
</dbReference>
<dbReference type="InterPro" id="IPR039426">
    <property type="entry name" value="TonB-dep_rcpt-like"/>
</dbReference>
<evidence type="ECO:0000256" key="10">
    <source>
        <dbReference type="PROSITE-ProRule" id="PRU01360"/>
    </source>
</evidence>
<evidence type="ECO:0000256" key="6">
    <source>
        <dbReference type="ARBA" id="ARBA00023077"/>
    </source>
</evidence>
<keyword evidence="7 10" id="KW-0472">Membrane</keyword>
<evidence type="ECO:0000256" key="9">
    <source>
        <dbReference type="ARBA" id="ARBA00023237"/>
    </source>
</evidence>
<dbReference type="Gene3D" id="2.40.170.20">
    <property type="entry name" value="TonB-dependent receptor, beta-barrel domain"/>
    <property type="match status" value="1"/>
</dbReference>
<keyword evidence="6 11" id="KW-0798">TonB box</keyword>
<name>A0ABM8FL42_9BACT</name>
<reference evidence="15 16" key="1">
    <citation type="submission" date="2023-03" db="EMBL/GenBank/DDBJ databases">
        <title>Description of Hydrogenimonas sp. ISO32.</title>
        <authorList>
            <person name="Mino S."/>
            <person name="Fukazawa S."/>
            <person name="Sawabe T."/>
        </authorList>
    </citation>
    <scope>NUCLEOTIDE SEQUENCE [LARGE SCALE GENOMIC DNA]</scope>
    <source>
        <strain evidence="15 16">ISO32</strain>
    </source>
</reference>
<evidence type="ECO:0000256" key="1">
    <source>
        <dbReference type="ARBA" id="ARBA00004571"/>
    </source>
</evidence>
<feature type="signal peptide" evidence="12">
    <location>
        <begin position="1"/>
        <end position="17"/>
    </location>
</feature>
<evidence type="ECO:0008006" key="17">
    <source>
        <dbReference type="Google" id="ProtNLM"/>
    </source>
</evidence>
<dbReference type="PANTHER" id="PTHR30069:SF29">
    <property type="entry name" value="HEMOGLOBIN AND HEMOGLOBIN-HAPTOGLOBIN-BINDING PROTEIN 1-RELATED"/>
    <property type="match status" value="1"/>
</dbReference>
<keyword evidence="3 10" id="KW-1134">Transmembrane beta strand</keyword>